<sequence>MNPHPPPRILGSPFKSPPPRSRPLPPPLPSPSPPSLFSLLHTAVTSPLRTTTDLTAFREAVEYHHATNVPRLPDVVPNLDPAVLALDDLSYVPRLPEAVINIDQALLALDNPSYVPRLPEAVINIDPALLALRNPSHVPRLPDTVPNFDTALLALENPLYKPRLPEAVTNIDPALLALDNRSSHARAVTLTIDSHIHFGTLHLISGYEYYVNHYPRFFDSWPSDSIGFDDVPSGEVMTMVHSVQGVSWGRSWDFPPWIAIVTEAEAKAEAEKKVKKRAETGEVLDGRETAVSRLADGFLAVTDDRGAWQDARDLGTCSLDGVFVPSSPIFGNFILAFHSGNRLELSQPH</sequence>
<organism evidence="2 3">
    <name type="scientific">Friedmanniomyces endolithicus</name>
    <dbReference type="NCBI Taxonomy" id="329885"/>
    <lineage>
        <taxon>Eukaryota</taxon>
        <taxon>Fungi</taxon>
        <taxon>Dikarya</taxon>
        <taxon>Ascomycota</taxon>
        <taxon>Pezizomycotina</taxon>
        <taxon>Dothideomycetes</taxon>
        <taxon>Dothideomycetidae</taxon>
        <taxon>Mycosphaerellales</taxon>
        <taxon>Teratosphaeriaceae</taxon>
        <taxon>Friedmanniomyces</taxon>
    </lineage>
</organism>
<protein>
    <submittedName>
        <fullName evidence="2">Uncharacterized protein</fullName>
    </submittedName>
</protein>
<keyword evidence="3" id="KW-1185">Reference proteome</keyword>
<dbReference type="EMBL" id="JAUJLE010000010">
    <property type="protein sequence ID" value="KAK1011070.1"/>
    <property type="molecule type" value="Genomic_DNA"/>
</dbReference>
<reference evidence="2" key="1">
    <citation type="submission" date="2023-06" db="EMBL/GenBank/DDBJ databases">
        <title>Black Yeasts Isolated from many extreme environments.</title>
        <authorList>
            <person name="Coleine C."/>
            <person name="Stajich J.E."/>
            <person name="Selbmann L."/>
        </authorList>
    </citation>
    <scope>NUCLEOTIDE SEQUENCE</scope>
    <source>
        <strain evidence="2">CCFEE 5200</strain>
    </source>
</reference>
<proteinExistence type="predicted"/>
<accession>A0AAN6KZ60</accession>
<dbReference type="Proteomes" id="UP001175353">
    <property type="component" value="Unassembled WGS sequence"/>
</dbReference>
<gene>
    <name evidence="2" type="ORF">LTR91_002356</name>
</gene>
<feature type="compositionally biased region" description="Pro residues" evidence="1">
    <location>
        <begin position="15"/>
        <end position="32"/>
    </location>
</feature>
<name>A0AAN6KZ60_9PEZI</name>
<evidence type="ECO:0000313" key="2">
    <source>
        <dbReference type="EMBL" id="KAK1011070.1"/>
    </source>
</evidence>
<dbReference type="AlphaFoldDB" id="A0AAN6KZ60"/>
<evidence type="ECO:0000256" key="1">
    <source>
        <dbReference type="SAM" id="MobiDB-lite"/>
    </source>
</evidence>
<evidence type="ECO:0000313" key="3">
    <source>
        <dbReference type="Proteomes" id="UP001175353"/>
    </source>
</evidence>
<feature type="region of interest" description="Disordered" evidence="1">
    <location>
        <begin position="1"/>
        <end position="32"/>
    </location>
</feature>
<comment type="caution">
    <text evidence="2">The sequence shown here is derived from an EMBL/GenBank/DDBJ whole genome shotgun (WGS) entry which is preliminary data.</text>
</comment>